<comment type="caution">
    <text evidence="2">The sequence shown here is derived from an EMBL/GenBank/DDBJ whole genome shotgun (WGS) entry which is preliminary data.</text>
</comment>
<keyword evidence="3" id="KW-1185">Reference proteome</keyword>
<dbReference type="Proteomes" id="UP000214646">
    <property type="component" value="Unassembled WGS sequence"/>
</dbReference>
<feature type="transmembrane region" description="Helical" evidence="1">
    <location>
        <begin position="51"/>
        <end position="69"/>
    </location>
</feature>
<proteinExistence type="predicted"/>
<gene>
    <name evidence="2" type="ORF">FRUB_02197</name>
</gene>
<dbReference type="EMBL" id="NIDE01000003">
    <property type="protein sequence ID" value="OWK44265.1"/>
    <property type="molecule type" value="Genomic_DNA"/>
</dbReference>
<protein>
    <submittedName>
        <fullName evidence="2">Uncharacterized protein</fullName>
    </submittedName>
</protein>
<keyword evidence="1" id="KW-0812">Transmembrane</keyword>
<keyword evidence="1" id="KW-0472">Membrane</keyword>
<accession>A0A225E6H1</accession>
<dbReference type="AlphaFoldDB" id="A0A225E6H1"/>
<evidence type="ECO:0000313" key="3">
    <source>
        <dbReference type="Proteomes" id="UP000214646"/>
    </source>
</evidence>
<sequence>MGRGLVRQFRLLVKEQHEPKALHDLNGKRSSANRVESLLHKIVRKLTRCGAWSWHCGVLPAGILFGAFASF</sequence>
<reference evidence="3" key="1">
    <citation type="submission" date="2017-06" db="EMBL/GenBank/DDBJ databases">
        <title>Genome analysis of Fimbriiglobus ruber SP5, the first member of the order Planctomycetales with confirmed chitinolytic capability.</title>
        <authorList>
            <person name="Ravin N.V."/>
            <person name="Rakitin A.L."/>
            <person name="Ivanova A.A."/>
            <person name="Beletsky A.V."/>
            <person name="Kulichevskaya I.S."/>
            <person name="Mardanov A.V."/>
            <person name="Dedysh S.N."/>
        </authorList>
    </citation>
    <scope>NUCLEOTIDE SEQUENCE [LARGE SCALE GENOMIC DNA]</scope>
    <source>
        <strain evidence="3">SP5</strain>
    </source>
</reference>
<name>A0A225E6H1_9BACT</name>
<evidence type="ECO:0000256" key="1">
    <source>
        <dbReference type="SAM" id="Phobius"/>
    </source>
</evidence>
<organism evidence="2 3">
    <name type="scientific">Fimbriiglobus ruber</name>
    <dbReference type="NCBI Taxonomy" id="1908690"/>
    <lineage>
        <taxon>Bacteria</taxon>
        <taxon>Pseudomonadati</taxon>
        <taxon>Planctomycetota</taxon>
        <taxon>Planctomycetia</taxon>
        <taxon>Gemmatales</taxon>
        <taxon>Gemmataceae</taxon>
        <taxon>Fimbriiglobus</taxon>
    </lineage>
</organism>
<keyword evidence="1" id="KW-1133">Transmembrane helix</keyword>
<evidence type="ECO:0000313" key="2">
    <source>
        <dbReference type="EMBL" id="OWK44265.1"/>
    </source>
</evidence>